<dbReference type="SFLD" id="SFLDG01129">
    <property type="entry name" value="C1.5:_HAD__Beta-PGM__Phosphata"/>
    <property type="match status" value="1"/>
</dbReference>
<dbReference type="Gene3D" id="3.40.50.1000">
    <property type="entry name" value="HAD superfamily/HAD-like"/>
    <property type="match status" value="1"/>
</dbReference>
<evidence type="ECO:0000256" key="4">
    <source>
        <dbReference type="ARBA" id="ARBA00013078"/>
    </source>
</evidence>
<comment type="pathway">
    <text evidence="2">Organic acid metabolism; glycolate biosynthesis; glycolate from 2-phosphoglycolate: step 1/1.</text>
</comment>
<comment type="similarity">
    <text evidence="3">Belongs to the HAD-like hydrolase superfamily. CbbY/CbbZ/Gph/YieH family.</text>
</comment>
<dbReference type="GO" id="GO:0005829">
    <property type="term" value="C:cytosol"/>
    <property type="evidence" value="ECO:0007669"/>
    <property type="project" value="TreeGrafter"/>
</dbReference>
<dbReference type="AlphaFoldDB" id="A0A517ZFA0"/>
<organism evidence="5 6">
    <name type="scientific">Maioricimonas rarisocia</name>
    <dbReference type="NCBI Taxonomy" id="2528026"/>
    <lineage>
        <taxon>Bacteria</taxon>
        <taxon>Pseudomonadati</taxon>
        <taxon>Planctomycetota</taxon>
        <taxon>Planctomycetia</taxon>
        <taxon>Planctomycetales</taxon>
        <taxon>Planctomycetaceae</taxon>
        <taxon>Maioricimonas</taxon>
    </lineage>
</organism>
<dbReference type="PANTHER" id="PTHR43434:SF1">
    <property type="entry name" value="PHOSPHOGLYCOLATE PHOSPHATASE"/>
    <property type="match status" value="1"/>
</dbReference>
<dbReference type="InterPro" id="IPR006439">
    <property type="entry name" value="HAD-SF_hydro_IA"/>
</dbReference>
<evidence type="ECO:0000256" key="1">
    <source>
        <dbReference type="ARBA" id="ARBA00000830"/>
    </source>
</evidence>
<dbReference type="Gene3D" id="1.10.150.240">
    <property type="entry name" value="Putative phosphatase, domain 2"/>
    <property type="match status" value="1"/>
</dbReference>
<name>A0A517ZFA0_9PLAN</name>
<dbReference type="SUPFAM" id="SSF56784">
    <property type="entry name" value="HAD-like"/>
    <property type="match status" value="1"/>
</dbReference>
<dbReference type="InterPro" id="IPR023198">
    <property type="entry name" value="PGP-like_dom2"/>
</dbReference>
<dbReference type="GO" id="GO:0006281">
    <property type="term" value="P:DNA repair"/>
    <property type="evidence" value="ECO:0007669"/>
    <property type="project" value="TreeGrafter"/>
</dbReference>
<dbReference type="Proteomes" id="UP000320496">
    <property type="component" value="Chromosome"/>
</dbReference>
<dbReference type="PRINTS" id="PR00413">
    <property type="entry name" value="HADHALOGNASE"/>
</dbReference>
<dbReference type="KEGG" id="mri:Mal4_55060"/>
<dbReference type="InterPro" id="IPR036412">
    <property type="entry name" value="HAD-like_sf"/>
</dbReference>
<dbReference type="EMBL" id="CP036275">
    <property type="protein sequence ID" value="QDU41141.1"/>
    <property type="molecule type" value="Genomic_DNA"/>
</dbReference>
<dbReference type="InterPro" id="IPR023214">
    <property type="entry name" value="HAD_sf"/>
</dbReference>
<protein>
    <recommendedName>
        <fullName evidence="4">phosphoglycolate phosphatase</fullName>
        <ecNumber evidence="4">3.1.3.18</ecNumber>
    </recommendedName>
</protein>
<dbReference type="InterPro" id="IPR050155">
    <property type="entry name" value="HAD-like_hydrolase_sf"/>
</dbReference>
<evidence type="ECO:0000313" key="6">
    <source>
        <dbReference type="Proteomes" id="UP000320496"/>
    </source>
</evidence>
<gene>
    <name evidence="5" type="primary">gph_5</name>
    <name evidence="5" type="ORF">Mal4_55060</name>
</gene>
<dbReference type="NCBIfam" id="TIGR01509">
    <property type="entry name" value="HAD-SF-IA-v3"/>
    <property type="match status" value="1"/>
</dbReference>
<reference evidence="5 6" key="1">
    <citation type="submission" date="2019-02" db="EMBL/GenBank/DDBJ databases">
        <title>Deep-cultivation of Planctomycetes and their phenomic and genomic characterization uncovers novel biology.</title>
        <authorList>
            <person name="Wiegand S."/>
            <person name="Jogler M."/>
            <person name="Boedeker C."/>
            <person name="Pinto D."/>
            <person name="Vollmers J."/>
            <person name="Rivas-Marin E."/>
            <person name="Kohn T."/>
            <person name="Peeters S.H."/>
            <person name="Heuer A."/>
            <person name="Rast P."/>
            <person name="Oberbeckmann S."/>
            <person name="Bunk B."/>
            <person name="Jeske O."/>
            <person name="Meyerdierks A."/>
            <person name="Storesund J.E."/>
            <person name="Kallscheuer N."/>
            <person name="Luecker S."/>
            <person name="Lage O.M."/>
            <person name="Pohl T."/>
            <person name="Merkel B.J."/>
            <person name="Hornburger P."/>
            <person name="Mueller R.-W."/>
            <person name="Bruemmer F."/>
            <person name="Labrenz M."/>
            <person name="Spormann A.M."/>
            <person name="Op den Camp H."/>
            <person name="Overmann J."/>
            <person name="Amann R."/>
            <person name="Jetten M.S.M."/>
            <person name="Mascher T."/>
            <person name="Medema M.H."/>
            <person name="Devos D.P."/>
            <person name="Kaster A.-K."/>
            <person name="Ovreas L."/>
            <person name="Rohde M."/>
            <person name="Galperin M.Y."/>
            <person name="Jogler C."/>
        </authorList>
    </citation>
    <scope>NUCLEOTIDE SEQUENCE [LARGE SCALE GENOMIC DNA]</scope>
    <source>
        <strain evidence="5 6">Mal4</strain>
    </source>
</reference>
<dbReference type="NCBIfam" id="TIGR01549">
    <property type="entry name" value="HAD-SF-IA-v1"/>
    <property type="match status" value="1"/>
</dbReference>
<comment type="catalytic activity">
    <reaction evidence="1">
        <text>2-phosphoglycolate + H2O = glycolate + phosphate</text>
        <dbReference type="Rhea" id="RHEA:14369"/>
        <dbReference type="ChEBI" id="CHEBI:15377"/>
        <dbReference type="ChEBI" id="CHEBI:29805"/>
        <dbReference type="ChEBI" id="CHEBI:43474"/>
        <dbReference type="ChEBI" id="CHEBI:58033"/>
        <dbReference type="EC" id="3.1.3.18"/>
    </reaction>
</comment>
<evidence type="ECO:0000313" key="5">
    <source>
        <dbReference type="EMBL" id="QDU41141.1"/>
    </source>
</evidence>
<evidence type="ECO:0000256" key="2">
    <source>
        <dbReference type="ARBA" id="ARBA00004818"/>
    </source>
</evidence>
<sequence>MRTSAIIFDLDGTLLDTLQDVADAANTSLERCGFPARPIHDYPDLIGGGVRHLFRKALPKEAGESDIDHCVAAFRDIYAEHWNDTTAPYPGIIELIALLRERGLKMAVLSNKPHEFTVRCVAAHFPDDTFDLVVGEGPETPTKPDPTGALRIATAFACQPSQMAFLGDSDIDMHTAGRAGMRAFGAGWGFRSKEELLRCGAVAVVDHPRELPPLLERVDGEE</sequence>
<dbReference type="OrthoDB" id="9792518at2"/>
<dbReference type="GO" id="GO:0008967">
    <property type="term" value="F:phosphoglycolate phosphatase activity"/>
    <property type="evidence" value="ECO:0007669"/>
    <property type="project" value="UniProtKB-EC"/>
</dbReference>
<proteinExistence type="inferred from homology"/>
<accession>A0A517ZFA0</accession>
<dbReference type="SFLD" id="SFLDS00003">
    <property type="entry name" value="Haloacid_Dehalogenase"/>
    <property type="match status" value="1"/>
</dbReference>
<dbReference type="Pfam" id="PF13419">
    <property type="entry name" value="HAD_2"/>
    <property type="match status" value="1"/>
</dbReference>
<dbReference type="PANTHER" id="PTHR43434">
    <property type="entry name" value="PHOSPHOGLYCOLATE PHOSPHATASE"/>
    <property type="match status" value="1"/>
</dbReference>
<dbReference type="InterPro" id="IPR041492">
    <property type="entry name" value="HAD_2"/>
</dbReference>
<keyword evidence="5" id="KW-0378">Hydrolase</keyword>
<dbReference type="EC" id="3.1.3.18" evidence="4"/>
<evidence type="ECO:0000256" key="3">
    <source>
        <dbReference type="ARBA" id="ARBA00006171"/>
    </source>
</evidence>
<keyword evidence="6" id="KW-1185">Reference proteome</keyword>
<dbReference type="RefSeq" id="WP_145372353.1">
    <property type="nucleotide sequence ID" value="NZ_CP036275.1"/>
</dbReference>
<dbReference type="SFLD" id="SFLDG01135">
    <property type="entry name" value="C1.5.6:_HAD__Beta-PGM__Phospha"/>
    <property type="match status" value="1"/>
</dbReference>